<dbReference type="AlphaFoldDB" id="A0A4Y2JAB3"/>
<feature type="compositionally biased region" description="Basic and acidic residues" evidence="1">
    <location>
        <begin position="15"/>
        <end position="38"/>
    </location>
</feature>
<accession>A0A4Y2JAB3</accession>
<feature type="compositionally biased region" description="Polar residues" evidence="1">
    <location>
        <begin position="1"/>
        <end position="10"/>
    </location>
</feature>
<protein>
    <submittedName>
        <fullName evidence="2">Uncharacterized protein</fullName>
    </submittedName>
</protein>
<comment type="caution">
    <text evidence="2">The sequence shown here is derived from an EMBL/GenBank/DDBJ whole genome shotgun (WGS) entry which is preliminary data.</text>
</comment>
<evidence type="ECO:0000313" key="2">
    <source>
        <dbReference type="EMBL" id="GBM86479.1"/>
    </source>
</evidence>
<dbReference type="EMBL" id="BGPR01003317">
    <property type="protein sequence ID" value="GBM86479.1"/>
    <property type="molecule type" value="Genomic_DNA"/>
</dbReference>
<keyword evidence="3" id="KW-1185">Reference proteome</keyword>
<organism evidence="2 3">
    <name type="scientific">Araneus ventricosus</name>
    <name type="common">Orbweaver spider</name>
    <name type="synonym">Epeira ventricosa</name>
    <dbReference type="NCBI Taxonomy" id="182803"/>
    <lineage>
        <taxon>Eukaryota</taxon>
        <taxon>Metazoa</taxon>
        <taxon>Ecdysozoa</taxon>
        <taxon>Arthropoda</taxon>
        <taxon>Chelicerata</taxon>
        <taxon>Arachnida</taxon>
        <taxon>Araneae</taxon>
        <taxon>Araneomorphae</taxon>
        <taxon>Entelegynae</taxon>
        <taxon>Araneoidea</taxon>
        <taxon>Araneidae</taxon>
        <taxon>Araneus</taxon>
    </lineage>
</organism>
<reference evidence="2 3" key="1">
    <citation type="journal article" date="2019" name="Sci. Rep.">
        <title>Orb-weaving spider Araneus ventricosus genome elucidates the spidroin gene catalogue.</title>
        <authorList>
            <person name="Kono N."/>
            <person name="Nakamura H."/>
            <person name="Ohtoshi R."/>
            <person name="Moran D.A.P."/>
            <person name="Shinohara A."/>
            <person name="Yoshida Y."/>
            <person name="Fujiwara M."/>
            <person name="Mori M."/>
            <person name="Tomita M."/>
            <person name="Arakawa K."/>
        </authorList>
    </citation>
    <scope>NUCLEOTIDE SEQUENCE [LARGE SCALE GENOMIC DNA]</scope>
</reference>
<name>A0A4Y2JAB3_ARAVE</name>
<gene>
    <name evidence="2" type="ORF">AVEN_146323_1</name>
</gene>
<sequence>MDSSYTTSINIGKPESSRGPDWTDRWDPRTHLLGKSDFKGFSGDMEGRLRAPTHFQPSSSSHPPRESV</sequence>
<evidence type="ECO:0000313" key="3">
    <source>
        <dbReference type="Proteomes" id="UP000499080"/>
    </source>
</evidence>
<evidence type="ECO:0000256" key="1">
    <source>
        <dbReference type="SAM" id="MobiDB-lite"/>
    </source>
</evidence>
<dbReference type="Proteomes" id="UP000499080">
    <property type="component" value="Unassembled WGS sequence"/>
</dbReference>
<proteinExistence type="predicted"/>
<feature type="region of interest" description="Disordered" evidence="1">
    <location>
        <begin position="1"/>
        <end position="68"/>
    </location>
</feature>